<accession>A0A450X0W5</accession>
<dbReference type="PIRSF" id="PIRSF034888">
    <property type="entry name" value="P-loop_UCP034888"/>
    <property type="match status" value="1"/>
</dbReference>
<sequence length="456" mass="51863">MLKELTLKNFKSWKSIDKMRIAPITGLFGTNSSGKSSIFHSLLLLKQTLESSDRSLALHFGGERDYVELGSFRDAIYKHATKNSLTFGFLWELRQDLVINNPNNPDAPLLFEGREMAFSTEIISTEKKQLRVREFSYTLGKQKFSLKHKKGNQYSLPANVDFRFVRVPSRAWPLPQPFKFHGFPDQAVTYYQNSGFLPDLQQQVEDLFSRIYYLGPLREHPKRRYLWAGGEPDDVGVRGERTIDAILASYKSGSYISLGKRKRKKTLEERVAYWLRELGLIDSFRVSSIGGEETGLYEVKVKRGFQSAEVSITDVGFGVSQLLPVLVLCYYVPEGSTILLEQPELHLHPSVQMGLADVFIDVAKNRHVQIILESHSEHLLSRLQRRMAEGGLKQQDVALYFCSAGVEGSELRPLKPDDFGNILNWPKDFFGDRFGETVAIQEAGLERMLAAEEANQ</sequence>
<gene>
    <name evidence="3" type="ORF">BECKMB1821G_GA0114241_100340</name>
</gene>
<dbReference type="AlphaFoldDB" id="A0A450X0W5"/>
<dbReference type="Pfam" id="PF12476">
    <property type="entry name" value="DUF3696"/>
    <property type="match status" value="1"/>
</dbReference>
<dbReference type="InterPro" id="IPR027417">
    <property type="entry name" value="P-loop_NTPase"/>
</dbReference>
<dbReference type="EMBL" id="CAADFO010000003">
    <property type="protein sequence ID" value="VFK22926.1"/>
    <property type="molecule type" value="Genomic_DNA"/>
</dbReference>
<reference evidence="3" key="1">
    <citation type="submission" date="2019-02" db="EMBL/GenBank/DDBJ databases">
        <authorList>
            <person name="Gruber-Vodicka R. H."/>
            <person name="Seah K. B. B."/>
        </authorList>
    </citation>
    <scope>NUCLEOTIDE SEQUENCE</scope>
    <source>
        <strain evidence="3">BECK_BZ197</strain>
    </source>
</reference>
<dbReference type="Pfam" id="PF13175">
    <property type="entry name" value="AAA_15"/>
    <property type="match status" value="1"/>
</dbReference>
<name>A0A450X0W5_9GAMM</name>
<dbReference type="InterPro" id="IPR014592">
    <property type="entry name" value="P-loop_UCP034888"/>
</dbReference>
<protein>
    <submittedName>
        <fullName evidence="3">AAA ATPase domain-containing protein</fullName>
    </submittedName>
</protein>
<evidence type="ECO:0000313" key="3">
    <source>
        <dbReference type="EMBL" id="VFK22926.1"/>
    </source>
</evidence>
<feature type="domain" description="Endonuclease GajA/Old nuclease/RecF-like AAA" evidence="2">
    <location>
        <begin position="300"/>
        <end position="379"/>
    </location>
</feature>
<dbReference type="InterPro" id="IPR022532">
    <property type="entry name" value="DUF3696"/>
</dbReference>
<dbReference type="InterPro" id="IPR051396">
    <property type="entry name" value="Bact_Antivir_Def_Nuclease"/>
</dbReference>
<evidence type="ECO:0000259" key="2">
    <source>
        <dbReference type="Pfam" id="PF13175"/>
    </source>
</evidence>
<dbReference type="SUPFAM" id="SSF52540">
    <property type="entry name" value="P-loop containing nucleoside triphosphate hydrolases"/>
    <property type="match status" value="1"/>
</dbReference>
<dbReference type="PANTHER" id="PTHR43581">
    <property type="entry name" value="ATP/GTP PHOSPHATASE"/>
    <property type="match status" value="1"/>
</dbReference>
<dbReference type="PANTHER" id="PTHR43581:SF2">
    <property type="entry name" value="EXCINUCLEASE ATPASE SUBUNIT"/>
    <property type="match status" value="1"/>
</dbReference>
<feature type="domain" description="DUF3696" evidence="1">
    <location>
        <begin position="393"/>
        <end position="437"/>
    </location>
</feature>
<organism evidence="3">
    <name type="scientific">Candidatus Kentrum sp. MB</name>
    <dbReference type="NCBI Taxonomy" id="2138164"/>
    <lineage>
        <taxon>Bacteria</taxon>
        <taxon>Pseudomonadati</taxon>
        <taxon>Pseudomonadota</taxon>
        <taxon>Gammaproteobacteria</taxon>
        <taxon>Candidatus Kentrum</taxon>
    </lineage>
</organism>
<proteinExistence type="predicted"/>
<evidence type="ECO:0000259" key="1">
    <source>
        <dbReference type="Pfam" id="PF12476"/>
    </source>
</evidence>
<dbReference type="Gene3D" id="3.40.50.300">
    <property type="entry name" value="P-loop containing nucleotide triphosphate hydrolases"/>
    <property type="match status" value="1"/>
</dbReference>
<dbReference type="InterPro" id="IPR041685">
    <property type="entry name" value="AAA_GajA/Old/RecF-like"/>
</dbReference>